<dbReference type="Pfam" id="PF13692">
    <property type="entry name" value="Glyco_trans_1_4"/>
    <property type="match status" value="1"/>
</dbReference>
<sequence length="401" mass="43469">MKILVCPHHMGMGGSQLNAIELAGKVRELGHEVVIYAPDGVLVSMVRDLGIPYAEAPGTGNAKQWRLELNRLIDEHRIDVVHAYEWGPSLAASFSAGIRNSTPVVASVMSMHVPEFLPRHLPIIVGTPAMASELAWQQRTAFLLEPPVDVQANTTVDAAGARRQLGIADGELVVSVVSMLSTELEKLQGILSAIALVDRLAEEHPVRLLIAGDGDGMEQVRERAWEINKAHGRIVVDALGYLEDPRPAYAAADIVLGMGTSAIKGMAHAKALIVQGEAGYWKTLTEENAEHFLSEGWFGYGGRGVADLEAALLALFADPDLRVRLGAFGRTLVESRYSLDRSANELAKIYFDLLAHRGSTSAGTRARSLLRSAFEVSRFRTAMKSGAPTEREKWSHSGVDL</sequence>
<dbReference type="RefSeq" id="WP_209910218.1">
    <property type="nucleotide sequence ID" value="NZ_BAAAMI010000023.1"/>
</dbReference>
<keyword evidence="1" id="KW-0328">Glycosyltransferase</keyword>
<evidence type="ECO:0000259" key="3">
    <source>
        <dbReference type="Pfam" id="PF13439"/>
    </source>
</evidence>
<comment type="caution">
    <text evidence="4">The sequence shown here is derived from an EMBL/GenBank/DDBJ whole genome shotgun (WGS) entry which is preliminary data.</text>
</comment>
<dbReference type="Pfam" id="PF13439">
    <property type="entry name" value="Glyco_transf_4"/>
    <property type="match status" value="1"/>
</dbReference>
<feature type="domain" description="Glycosyltransferase subfamily 4-like N-terminal" evidence="3">
    <location>
        <begin position="13"/>
        <end position="108"/>
    </location>
</feature>
<accession>A0ABS4WK39</accession>
<name>A0ABS4WK39_9MICC</name>
<evidence type="ECO:0000313" key="4">
    <source>
        <dbReference type="EMBL" id="MBP2375924.1"/>
    </source>
</evidence>
<organism evidence="4 5">
    <name type="scientific">Paeniglutamicibacter psychrophenolicus</name>
    <dbReference type="NCBI Taxonomy" id="257454"/>
    <lineage>
        <taxon>Bacteria</taxon>
        <taxon>Bacillati</taxon>
        <taxon>Actinomycetota</taxon>
        <taxon>Actinomycetes</taxon>
        <taxon>Micrococcales</taxon>
        <taxon>Micrococcaceae</taxon>
        <taxon>Paeniglutamicibacter</taxon>
    </lineage>
</organism>
<dbReference type="PANTHER" id="PTHR12526">
    <property type="entry name" value="GLYCOSYLTRANSFERASE"/>
    <property type="match status" value="1"/>
</dbReference>
<evidence type="ECO:0000256" key="1">
    <source>
        <dbReference type="ARBA" id="ARBA00022676"/>
    </source>
</evidence>
<reference evidence="4 5" key="1">
    <citation type="submission" date="2021-03" db="EMBL/GenBank/DDBJ databases">
        <title>Sequencing the genomes of 1000 actinobacteria strains.</title>
        <authorList>
            <person name="Klenk H.-P."/>
        </authorList>
    </citation>
    <scope>NUCLEOTIDE SEQUENCE [LARGE SCALE GENOMIC DNA]</scope>
    <source>
        <strain evidence="4 5">DSM 15454</strain>
    </source>
</reference>
<dbReference type="EMBL" id="JAGIOE010000001">
    <property type="protein sequence ID" value="MBP2375924.1"/>
    <property type="molecule type" value="Genomic_DNA"/>
</dbReference>
<evidence type="ECO:0000256" key="2">
    <source>
        <dbReference type="ARBA" id="ARBA00022679"/>
    </source>
</evidence>
<dbReference type="Proteomes" id="UP000766570">
    <property type="component" value="Unassembled WGS sequence"/>
</dbReference>
<dbReference type="SUPFAM" id="SSF53756">
    <property type="entry name" value="UDP-Glycosyltransferase/glycogen phosphorylase"/>
    <property type="match status" value="1"/>
</dbReference>
<proteinExistence type="predicted"/>
<evidence type="ECO:0000313" key="5">
    <source>
        <dbReference type="Proteomes" id="UP000766570"/>
    </source>
</evidence>
<gene>
    <name evidence="4" type="ORF">JOF46_003836</name>
</gene>
<protein>
    <submittedName>
        <fullName evidence="4">Glycosyltransferase involved in cell wall biosynthesis</fullName>
    </submittedName>
</protein>
<dbReference type="InterPro" id="IPR028098">
    <property type="entry name" value="Glyco_trans_4-like_N"/>
</dbReference>
<dbReference type="Gene3D" id="3.40.50.2000">
    <property type="entry name" value="Glycogen Phosphorylase B"/>
    <property type="match status" value="2"/>
</dbReference>
<keyword evidence="5" id="KW-1185">Reference proteome</keyword>
<keyword evidence="2" id="KW-0808">Transferase</keyword>